<dbReference type="InterPro" id="IPR000073">
    <property type="entry name" value="AB_hydrolase_1"/>
</dbReference>
<sequence length="395" mass="45000">MSTIKFKIEDHTIPCQHIREEFITSSESDPKWHMQVKQYTPLCNPSPKEGDITVIASQGNGFPSELYEPFWDDLLSILSTQPTPISIRNIWIITPAHFFPSLNPSHHDSALETDTARDILYLTNHFSSQMLHPIFGIGHSIGTAQLASLSLLHPGLFTGLMLFEPIIAGSKEVLGIGREKVALMAIKRKRVWESRKEAETYFDRAWGGWDARVREKWNGCALLEVEGGDGKVELAWGRDKELAVYMDMSEMRESAATIGSVEGKGKDSAVWTTYPAKVWESLKNLVVPVAFVCGQESTSSTVKCKKYWDEETGTNRTYWPRGFERRVELVEVKGAGHLVPFERPRECAGLSGAWIEGVVRGWWKKWAIQRNWREMRTEEREKVVANWMMDLKSRI</sequence>
<dbReference type="InterPro" id="IPR033124">
    <property type="entry name" value="Ser_caboxypep_his_AS"/>
</dbReference>
<protein>
    <recommendedName>
        <fullName evidence="1">AB hydrolase-1 domain-containing protein</fullName>
    </recommendedName>
</protein>
<proteinExistence type="predicted"/>
<dbReference type="AlphaFoldDB" id="A0A2J6S108"/>
<dbReference type="Proteomes" id="UP000235786">
    <property type="component" value="Unassembled WGS sequence"/>
</dbReference>
<dbReference type="SUPFAM" id="SSF53474">
    <property type="entry name" value="alpha/beta-Hydrolases"/>
    <property type="match status" value="1"/>
</dbReference>
<dbReference type="Gene3D" id="3.40.50.1820">
    <property type="entry name" value="alpha/beta hydrolase"/>
    <property type="match status" value="1"/>
</dbReference>
<organism evidence="2 3">
    <name type="scientific">Hyaloscypha variabilis (strain UAMH 11265 / GT02V1 / F)</name>
    <name type="common">Meliniomyces variabilis</name>
    <dbReference type="NCBI Taxonomy" id="1149755"/>
    <lineage>
        <taxon>Eukaryota</taxon>
        <taxon>Fungi</taxon>
        <taxon>Dikarya</taxon>
        <taxon>Ascomycota</taxon>
        <taxon>Pezizomycotina</taxon>
        <taxon>Leotiomycetes</taxon>
        <taxon>Helotiales</taxon>
        <taxon>Hyaloscyphaceae</taxon>
        <taxon>Hyaloscypha</taxon>
        <taxon>Hyaloscypha variabilis</taxon>
    </lineage>
</organism>
<dbReference type="GO" id="GO:0004185">
    <property type="term" value="F:serine-type carboxypeptidase activity"/>
    <property type="evidence" value="ECO:0007669"/>
    <property type="project" value="InterPro"/>
</dbReference>
<dbReference type="Pfam" id="PF12697">
    <property type="entry name" value="Abhydrolase_6"/>
    <property type="match status" value="1"/>
</dbReference>
<dbReference type="PROSITE" id="PS00560">
    <property type="entry name" value="CARBOXYPEPT_SER_HIS"/>
    <property type="match status" value="1"/>
</dbReference>
<dbReference type="InterPro" id="IPR029058">
    <property type="entry name" value="AB_hydrolase_fold"/>
</dbReference>
<reference evidence="2 3" key="1">
    <citation type="submission" date="2016-04" db="EMBL/GenBank/DDBJ databases">
        <title>A degradative enzymes factory behind the ericoid mycorrhizal symbiosis.</title>
        <authorList>
            <consortium name="DOE Joint Genome Institute"/>
            <person name="Martino E."/>
            <person name="Morin E."/>
            <person name="Grelet G."/>
            <person name="Kuo A."/>
            <person name="Kohler A."/>
            <person name="Daghino S."/>
            <person name="Barry K."/>
            <person name="Choi C."/>
            <person name="Cichocki N."/>
            <person name="Clum A."/>
            <person name="Copeland A."/>
            <person name="Hainaut M."/>
            <person name="Haridas S."/>
            <person name="Labutti K."/>
            <person name="Lindquist E."/>
            <person name="Lipzen A."/>
            <person name="Khouja H.-R."/>
            <person name="Murat C."/>
            <person name="Ohm R."/>
            <person name="Olson A."/>
            <person name="Spatafora J."/>
            <person name="Veneault-Fourrey C."/>
            <person name="Henrissat B."/>
            <person name="Grigoriev I."/>
            <person name="Martin F."/>
            <person name="Perotto S."/>
        </authorList>
    </citation>
    <scope>NUCLEOTIDE SEQUENCE [LARGE SCALE GENOMIC DNA]</scope>
    <source>
        <strain evidence="2 3">F</strain>
    </source>
</reference>
<feature type="domain" description="AB hydrolase-1" evidence="1">
    <location>
        <begin position="111"/>
        <end position="348"/>
    </location>
</feature>
<gene>
    <name evidence="2" type="ORF">L207DRAFT_630794</name>
</gene>
<evidence type="ECO:0000259" key="1">
    <source>
        <dbReference type="Pfam" id="PF12697"/>
    </source>
</evidence>
<dbReference type="STRING" id="1149755.A0A2J6S108"/>
<evidence type="ECO:0000313" key="2">
    <source>
        <dbReference type="EMBL" id="PMD44454.1"/>
    </source>
</evidence>
<dbReference type="OrthoDB" id="94039at2759"/>
<keyword evidence="3" id="KW-1185">Reference proteome</keyword>
<dbReference type="EMBL" id="KZ613941">
    <property type="protein sequence ID" value="PMD44454.1"/>
    <property type="molecule type" value="Genomic_DNA"/>
</dbReference>
<accession>A0A2J6S108</accession>
<name>A0A2J6S108_HYAVF</name>
<evidence type="ECO:0000313" key="3">
    <source>
        <dbReference type="Proteomes" id="UP000235786"/>
    </source>
</evidence>